<dbReference type="AlphaFoldDB" id="A0A6L9MHW9"/>
<gene>
    <name evidence="2" type="ORF">GTW51_11915</name>
</gene>
<evidence type="ECO:0000259" key="1">
    <source>
        <dbReference type="Pfam" id="PF06568"/>
    </source>
</evidence>
<dbReference type="InterPro" id="IPR009506">
    <property type="entry name" value="YjiS-like"/>
</dbReference>
<evidence type="ECO:0000313" key="3">
    <source>
        <dbReference type="Proteomes" id="UP000476332"/>
    </source>
</evidence>
<evidence type="ECO:0000313" key="2">
    <source>
        <dbReference type="EMBL" id="NDV87405.1"/>
    </source>
</evidence>
<feature type="domain" description="YjiS-like" evidence="1">
    <location>
        <begin position="10"/>
        <end position="39"/>
    </location>
</feature>
<name>A0A6L9MHW9_9HYPH</name>
<keyword evidence="3" id="KW-1185">Reference proteome</keyword>
<reference evidence="2 3" key="1">
    <citation type="submission" date="2020-01" db="EMBL/GenBank/DDBJ databases">
        <title>Genomes of bacteria type strains.</title>
        <authorList>
            <person name="Chen J."/>
            <person name="Zhu S."/>
            <person name="Chen J."/>
        </authorList>
    </citation>
    <scope>NUCLEOTIDE SEQUENCE [LARGE SCALE GENOMIC DNA]</scope>
    <source>
        <strain evidence="2 3">KCTC 52919</strain>
    </source>
</reference>
<dbReference type="Pfam" id="PF06568">
    <property type="entry name" value="YjiS-like"/>
    <property type="match status" value="1"/>
</dbReference>
<dbReference type="Proteomes" id="UP000476332">
    <property type="component" value="Unassembled WGS sequence"/>
</dbReference>
<dbReference type="EMBL" id="JAAAMJ010000008">
    <property type="protein sequence ID" value="NDV87405.1"/>
    <property type="molecule type" value="Genomic_DNA"/>
</dbReference>
<proteinExistence type="predicted"/>
<organism evidence="2 3">
    <name type="scientific">Aurantimonas aggregata</name>
    <dbReference type="NCBI Taxonomy" id="2047720"/>
    <lineage>
        <taxon>Bacteria</taxon>
        <taxon>Pseudomonadati</taxon>
        <taxon>Pseudomonadota</taxon>
        <taxon>Alphaproteobacteria</taxon>
        <taxon>Hyphomicrobiales</taxon>
        <taxon>Aurantimonadaceae</taxon>
        <taxon>Aurantimonas</taxon>
    </lineage>
</organism>
<protein>
    <submittedName>
        <fullName evidence="2">DUF1127 domain-containing protein</fullName>
    </submittedName>
</protein>
<comment type="caution">
    <text evidence="2">The sequence shown here is derived from an EMBL/GenBank/DDBJ whole genome shotgun (WGS) entry which is preliminary data.</text>
</comment>
<accession>A0A6L9MHW9</accession>
<sequence>MRRAPSRALRWFDRQRQRAALAELDDRLLSDIGVSRAAAEAEARRWN</sequence>